<dbReference type="Proteomes" id="UP000800093">
    <property type="component" value="Unassembled WGS sequence"/>
</dbReference>
<feature type="compositionally biased region" description="Low complexity" evidence="1">
    <location>
        <begin position="160"/>
        <end position="171"/>
    </location>
</feature>
<feature type="region of interest" description="Disordered" evidence="1">
    <location>
        <begin position="299"/>
        <end position="348"/>
    </location>
</feature>
<feature type="compositionally biased region" description="Low complexity" evidence="1">
    <location>
        <begin position="251"/>
        <end position="262"/>
    </location>
</feature>
<dbReference type="AlphaFoldDB" id="A0A9P4N9D9"/>
<feature type="compositionally biased region" description="Polar residues" evidence="1">
    <location>
        <begin position="172"/>
        <end position="199"/>
    </location>
</feature>
<name>A0A9P4N9D9_9PLEO</name>
<accession>A0A9P4N9D9</accession>
<feature type="compositionally biased region" description="Basic and acidic residues" evidence="1">
    <location>
        <begin position="421"/>
        <end position="437"/>
    </location>
</feature>
<dbReference type="OrthoDB" id="3795041at2759"/>
<comment type="caution">
    <text evidence="2">The sequence shown here is derived from an EMBL/GenBank/DDBJ whole genome shotgun (WGS) entry which is preliminary data.</text>
</comment>
<reference evidence="3" key="1">
    <citation type="journal article" date="2020" name="Stud. Mycol.">
        <title>101 Dothideomycetes genomes: A test case for predicting lifestyles and emergence of pathogens.</title>
        <authorList>
            <person name="Haridas S."/>
            <person name="Albert R."/>
            <person name="Binder M."/>
            <person name="Bloem J."/>
            <person name="LaButti K."/>
            <person name="Salamov A."/>
            <person name="Andreopoulos B."/>
            <person name="Baker S."/>
            <person name="Barry K."/>
            <person name="Bills G."/>
            <person name="Bluhm B."/>
            <person name="Cannon C."/>
            <person name="Castanera R."/>
            <person name="Culley D."/>
            <person name="Daum C."/>
            <person name="Ezra D."/>
            <person name="Gonzalez J."/>
            <person name="Henrissat B."/>
            <person name="Kuo A."/>
            <person name="Liang C."/>
            <person name="Lipzen A."/>
            <person name="Lutzoni F."/>
            <person name="Magnuson J."/>
            <person name="Mondo S."/>
            <person name="Nolan M."/>
            <person name="Ohm R."/>
            <person name="Pangilinan J."/>
            <person name="Park H.-J."/>
            <person name="Ramirez L."/>
            <person name="Alfaro M."/>
            <person name="Sun H."/>
            <person name="Tritt A."/>
            <person name="Yoshinaga Y."/>
            <person name="Zwiers L.-H."/>
            <person name="Turgeon B."/>
            <person name="Goodwin S."/>
            <person name="Spatafora J."/>
            <person name="Crous P."/>
            <person name="Grigoriev I."/>
        </authorList>
    </citation>
    <scope>NUCLEOTIDE SEQUENCE [LARGE SCALE GENOMIC DNA]</scope>
    <source>
        <strain evidence="3">CBS 304.66</strain>
    </source>
</reference>
<protein>
    <submittedName>
        <fullName evidence="2">Uncharacterized protein</fullName>
    </submittedName>
</protein>
<feature type="compositionally biased region" description="Low complexity" evidence="1">
    <location>
        <begin position="438"/>
        <end position="448"/>
    </location>
</feature>
<feature type="compositionally biased region" description="Polar residues" evidence="1">
    <location>
        <begin position="225"/>
        <end position="238"/>
    </location>
</feature>
<gene>
    <name evidence="2" type="ORF">CC78DRAFT_335486</name>
</gene>
<feature type="region of interest" description="Disordered" evidence="1">
    <location>
        <begin position="397"/>
        <end position="448"/>
    </location>
</feature>
<organism evidence="2 3">
    <name type="scientific">Lojkania enalia</name>
    <dbReference type="NCBI Taxonomy" id="147567"/>
    <lineage>
        <taxon>Eukaryota</taxon>
        <taxon>Fungi</taxon>
        <taxon>Dikarya</taxon>
        <taxon>Ascomycota</taxon>
        <taxon>Pezizomycotina</taxon>
        <taxon>Dothideomycetes</taxon>
        <taxon>Pleosporomycetidae</taxon>
        <taxon>Pleosporales</taxon>
        <taxon>Pleosporales incertae sedis</taxon>
        <taxon>Lojkania</taxon>
    </lineage>
</organism>
<feature type="compositionally biased region" description="Basic residues" evidence="1">
    <location>
        <begin position="132"/>
        <end position="149"/>
    </location>
</feature>
<feature type="compositionally biased region" description="Polar residues" evidence="1">
    <location>
        <begin position="330"/>
        <end position="348"/>
    </location>
</feature>
<feature type="region of interest" description="Disordered" evidence="1">
    <location>
        <begin position="212"/>
        <end position="279"/>
    </location>
</feature>
<feature type="compositionally biased region" description="Acidic residues" evidence="1">
    <location>
        <begin position="401"/>
        <end position="411"/>
    </location>
</feature>
<evidence type="ECO:0000313" key="3">
    <source>
        <dbReference type="Proteomes" id="UP000800093"/>
    </source>
</evidence>
<feature type="compositionally biased region" description="Polar residues" evidence="1">
    <location>
        <begin position="91"/>
        <end position="120"/>
    </location>
</feature>
<evidence type="ECO:0000256" key="1">
    <source>
        <dbReference type="SAM" id="MobiDB-lite"/>
    </source>
</evidence>
<proteinExistence type="predicted"/>
<sequence>MLPSAQLLTAPTSLANYKPDDLSSTALSLLSSSILFLQVDGDLTQEDRCMAQAHPRPSSRNRANDGELWFSLPSGARSEEGHSRPEPSAYRATSSRHSNQRSASPNRFPSIPLISTTSELNKPLPPSPGLAAKKRKPAALRSLIRRRPSGHLDPSHLQPSPSSYSHQRSSSANRNLTPEPSYYDYQSSRSMPSSPAEFSQAYSQVPSMVRAHSAAANYAEPSQPPSTQQHSDSMSSFDPQPPRLRRTFPEASTPASATAADASTDRHRPSSWMSPTEPFQNESDFHLFAEATAGLPDGVGFDTLSPTSPPRLQGSLFSRGRQNDIIPIPLQNSSAGQRSASNPSHPVSGWQNLDYNYYPTPPGNSSLVSSSALPRRESYTQPQISPRLNAINLELERLGLSDEDDPEDELPDYAQSQAEMSAKRRQEATARARELEARWNNSRSWRSR</sequence>
<feature type="region of interest" description="Disordered" evidence="1">
    <location>
        <begin position="51"/>
        <end position="199"/>
    </location>
</feature>
<dbReference type="EMBL" id="ML986584">
    <property type="protein sequence ID" value="KAF2269022.1"/>
    <property type="molecule type" value="Genomic_DNA"/>
</dbReference>
<keyword evidence="3" id="KW-1185">Reference proteome</keyword>
<evidence type="ECO:0000313" key="2">
    <source>
        <dbReference type="EMBL" id="KAF2269022.1"/>
    </source>
</evidence>